<dbReference type="PaxDb" id="2903-EOD22679"/>
<dbReference type="RefSeq" id="XP_005775108.1">
    <property type="nucleotide sequence ID" value="XM_005775051.1"/>
</dbReference>
<dbReference type="PANTHER" id="PTHR47598:SF1">
    <property type="entry name" value="PEPTIDYL-PROLYL CIS-TRANS ISOMERASE FKBP17-2, CHLOROPLASTIC"/>
    <property type="match status" value="1"/>
</dbReference>
<keyword evidence="1" id="KW-0697">Rotamase</keyword>
<dbReference type="SUPFAM" id="SSF54534">
    <property type="entry name" value="FKBP-like"/>
    <property type="match status" value="1"/>
</dbReference>
<sequence>MSLLSVASAALGLTALTPPRTVAFAPHRSRIVLQQQEPKEVSELEAADPAMADSSYDLRQVADKQGAGGGAGFNVGLVDPIASATGFVSRRFGLAGGLAVVALLAATEGREIVNALLDTGPQEGDGKLVTTPSGLQYAELLLGSGDTPKPGNVVGVDAKVSIGGKVLYDTSTDKKLAFKLGQRPFQSVVCDGVEEALRGMRPGGKRRLLVPRSLAPKGVDLPDGVPLEYELTLQEVLPGYF</sequence>
<evidence type="ECO:0000259" key="3">
    <source>
        <dbReference type="PROSITE" id="PS50059"/>
    </source>
</evidence>
<organism evidence="4 5">
    <name type="scientific">Emiliania huxleyi (strain CCMP1516)</name>
    <dbReference type="NCBI Taxonomy" id="280463"/>
    <lineage>
        <taxon>Eukaryota</taxon>
        <taxon>Haptista</taxon>
        <taxon>Haptophyta</taxon>
        <taxon>Prymnesiophyceae</taxon>
        <taxon>Isochrysidales</taxon>
        <taxon>Noelaerhabdaceae</taxon>
        <taxon>Emiliania</taxon>
    </lineage>
</organism>
<reference evidence="4" key="2">
    <citation type="submission" date="2024-10" db="UniProtKB">
        <authorList>
            <consortium name="EnsemblProtists"/>
        </authorList>
    </citation>
    <scope>IDENTIFICATION</scope>
</reference>
<dbReference type="EnsemblProtists" id="EOD22679">
    <property type="protein sequence ID" value="EOD22679"/>
    <property type="gene ID" value="EMIHUDRAFT_425817"/>
</dbReference>
<dbReference type="PROSITE" id="PS50059">
    <property type="entry name" value="FKBP_PPIASE"/>
    <property type="match status" value="1"/>
</dbReference>
<keyword evidence="5" id="KW-1185">Reference proteome</keyword>
<dbReference type="STRING" id="2903.R1EP75"/>
<keyword evidence="1" id="KW-0413">Isomerase</keyword>
<dbReference type="Proteomes" id="UP000013827">
    <property type="component" value="Unassembled WGS sequence"/>
</dbReference>
<name>A0A0D3JGP4_EMIH1</name>
<feature type="signal peptide" evidence="2">
    <location>
        <begin position="1"/>
        <end position="23"/>
    </location>
</feature>
<evidence type="ECO:0000256" key="1">
    <source>
        <dbReference type="PROSITE-ProRule" id="PRU00277"/>
    </source>
</evidence>
<dbReference type="AlphaFoldDB" id="A0A0D3JGP4"/>
<dbReference type="PANTHER" id="PTHR47598">
    <property type="entry name" value="PEPTIDYL-PROLYL CIS-TRANS ISOMERASE FKBP17-2, CHLOROPLASTIC"/>
    <property type="match status" value="1"/>
</dbReference>
<accession>A0A0D3JGP4</accession>
<reference evidence="5" key="1">
    <citation type="journal article" date="2013" name="Nature">
        <title>Pan genome of the phytoplankton Emiliania underpins its global distribution.</title>
        <authorList>
            <person name="Read B.A."/>
            <person name="Kegel J."/>
            <person name="Klute M.J."/>
            <person name="Kuo A."/>
            <person name="Lefebvre S.C."/>
            <person name="Maumus F."/>
            <person name="Mayer C."/>
            <person name="Miller J."/>
            <person name="Monier A."/>
            <person name="Salamov A."/>
            <person name="Young J."/>
            <person name="Aguilar M."/>
            <person name="Claverie J.M."/>
            <person name="Frickenhaus S."/>
            <person name="Gonzalez K."/>
            <person name="Herman E.K."/>
            <person name="Lin Y.C."/>
            <person name="Napier J."/>
            <person name="Ogata H."/>
            <person name="Sarno A.F."/>
            <person name="Shmutz J."/>
            <person name="Schroeder D."/>
            <person name="de Vargas C."/>
            <person name="Verret F."/>
            <person name="von Dassow P."/>
            <person name="Valentin K."/>
            <person name="Van de Peer Y."/>
            <person name="Wheeler G."/>
            <person name="Dacks J.B."/>
            <person name="Delwiche C.F."/>
            <person name="Dyhrman S.T."/>
            <person name="Glockner G."/>
            <person name="John U."/>
            <person name="Richards T."/>
            <person name="Worden A.Z."/>
            <person name="Zhang X."/>
            <person name="Grigoriev I.V."/>
            <person name="Allen A.E."/>
            <person name="Bidle K."/>
            <person name="Borodovsky M."/>
            <person name="Bowler C."/>
            <person name="Brownlee C."/>
            <person name="Cock J.M."/>
            <person name="Elias M."/>
            <person name="Gladyshev V.N."/>
            <person name="Groth M."/>
            <person name="Guda C."/>
            <person name="Hadaegh A."/>
            <person name="Iglesias-Rodriguez M.D."/>
            <person name="Jenkins J."/>
            <person name="Jones B.M."/>
            <person name="Lawson T."/>
            <person name="Leese F."/>
            <person name="Lindquist E."/>
            <person name="Lobanov A."/>
            <person name="Lomsadze A."/>
            <person name="Malik S.B."/>
            <person name="Marsh M.E."/>
            <person name="Mackinder L."/>
            <person name="Mock T."/>
            <person name="Mueller-Roeber B."/>
            <person name="Pagarete A."/>
            <person name="Parker M."/>
            <person name="Probert I."/>
            <person name="Quesneville H."/>
            <person name="Raines C."/>
            <person name="Rensing S.A."/>
            <person name="Riano-Pachon D.M."/>
            <person name="Richier S."/>
            <person name="Rokitta S."/>
            <person name="Shiraiwa Y."/>
            <person name="Soanes D.M."/>
            <person name="van der Giezen M."/>
            <person name="Wahlund T.M."/>
            <person name="Williams B."/>
            <person name="Wilson W."/>
            <person name="Wolfe G."/>
            <person name="Wurch L.L."/>
        </authorList>
    </citation>
    <scope>NUCLEOTIDE SEQUENCE</scope>
</reference>
<dbReference type="InterPro" id="IPR046357">
    <property type="entry name" value="PPIase_dom_sf"/>
</dbReference>
<evidence type="ECO:0000313" key="4">
    <source>
        <dbReference type="EnsemblProtists" id="EOD22679"/>
    </source>
</evidence>
<dbReference type="OMA" id="LCEGIEY"/>
<dbReference type="EC" id="5.2.1.8" evidence="1"/>
<comment type="catalytic activity">
    <reaction evidence="1">
        <text>[protein]-peptidylproline (omega=180) = [protein]-peptidylproline (omega=0)</text>
        <dbReference type="Rhea" id="RHEA:16237"/>
        <dbReference type="Rhea" id="RHEA-COMP:10747"/>
        <dbReference type="Rhea" id="RHEA-COMP:10748"/>
        <dbReference type="ChEBI" id="CHEBI:83833"/>
        <dbReference type="ChEBI" id="CHEBI:83834"/>
        <dbReference type="EC" id="5.2.1.8"/>
    </reaction>
</comment>
<dbReference type="KEGG" id="ehx:EMIHUDRAFT_425817"/>
<dbReference type="GeneID" id="17268267"/>
<dbReference type="Gene3D" id="3.10.50.40">
    <property type="match status" value="1"/>
</dbReference>
<feature type="chain" id="PRO_5044259798" description="peptidylprolyl isomerase" evidence="2">
    <location>
        <begin position="24"/>
        <end position="241"/>
    </location>
</feature>
<keyword evidence="2" id="KW-0732">Signal</keyword>
<feature type="domain" description="PPIase FKBP-type" evidence="3">
    <location>
        <begin position="151"/>
        <end position="241"/>
    </location>
</feature>
<proteinExistence type="predicted"/>
<dbReference type="GO" id="GO:0003755">
    <property type="term" value="F:peptidyl-prolyl cis-trans isomerase activity"/>
    <property type="evidence" value="ECO:0007669"/>
    <property type="project" value="UniProtKB-KW"/>
</dbReference>
<dbReference type="Pfam" id="PF00254">
    <property type="entry name" value="FKBP_C"/>
    <property type="match status" value="1"/>
</dbReference>
<protein>
    <recommendedName>
        <fullName evidence="1">peptidylprolyl isomerase</fullName>
        <ecNumber evidence="1">5.2.1.8</ecNumber>
    </recommendedName>
</protein>
<dbReference type="HOGENOM" id="CLU_090476_0_0_1"/>
<evidence type="ECO:0000256" key="2">
    <source>
        <dbReference type="SAM" id="SignalP"/>
    </source>
</evidence>
<dbReference type="InterPro" id="IPR053111">
    <property type="entry name" value="Chloro_FKBP-type_PPIase"/>
</dbReference>
<dbReference type="GO" id="GO:0009507">
    <property type="term" value="C:chloroplast"/>
    <property type="evidence" value="ECO:0007669"/>
    <property type="project" value="TreeGrafter"/>
</dbReference>
<dbReference type="InterPro" id="IPR001179">
    <property type="entry name" value="PPIase_FKBP_dom"/>
</dbReference>
<evidence type="ECO:0000313" key="5">
    <source>
        <dbReference type="Proteomes" id="UP000013827"/>
    </source>
</evidence>
<dbReference type="eggNOG" id="KOG0552">
    <property type="taxonomic scope" value="Eukaryota"/>
</dbReference>